<proteinExistence type="predicted"/>
<accession>A0ABQ7TT45</accession>
<organism evidence="2 3">
    <name type="scientific">Solanum tuberosum</name>
    <name type="common">Potato</name>
    <dbReference type="NCBI Taxonomy" id="4113"/>
    <lineage>
        <taxon>Eukaryota</taxon>
        <taxon>Viridiplantae</taxon>
        <taxon>Streptophyta</taxon>
        <taxon>Embryophyta</taxon>
        <taxon>Tracheophyta</taxon>
        <taxon>Spermatophyta</taxon>
        <taxon>Magnoliopsida</taxon>
        <taxon>eudicotyledons</taxon>
        <taxon>Gunneridae</taxon>
        <taxon>Pentapetalae</taxon>
        <taxon>asterids</taxon>
        <taxon>lamiids</taxon>
        <taxon>Solanales</taxon>
        <taxon>Solanaceae</taxon>
        <taxon>Solanoideae</taxon>
        <taxon>Solaneae</taxon>
        <taxon>Solanum</taxon>
    </lineage>
</organism>
<protein>
    <recommendedName>
        <fullName evidence="1">DUF4283 domain-containing protein</fullName>
    </recommendedName>
</protein>
<dbReference type="EMBL" id="JAIVGD010000028">
    <property type="protein sequence ID" value="KAH0737876.1"/>
    <property type="molecule type" value="Genomic_DNA"/>
</dbReference>
<sequence>MWKPTESLTLIDLGWYFYIAKFSKKENMHKALHEGPWFVIGSFLSARRWESNFVPNETMEYHTAIWIRLPQLPIEFYGREILEKIRKKLGGLLKIDSCTSATLHGRYARICIQVSIGKPLQDDVQIGNHT</sequence>
<dbReference type="PANTHER" id="PTHR31286:SF99">
    <property type="entry name" value="DUF4283 DOMAIN-CONTAINING PROTEIN"/>
    <property type="match status" value="1"/>
</dbReference>
<dbReference type="Proteomes" id="UP000826656">
    <property type="component" value="Unassembled WGS sequence"/>
</dbReference>
<reference evidence="2 3" key="1">
    <citation type="journal article" date="2021" name="bioRxiv">
        <title>Chromosome-scale and haplotype-resolved genome assembly of a tetraploid potato cultivar.</title>
        <authorList>
            <person name="Sun H."/>
            <person name="Jiao W.-B."/>
            <person name="Krause K."/>
            <person name="Campoy J.A."/>
            <person name="Goel M."/>
            <person name="Folz-Donahue K."/>
            <person name="Kukat C."/>
            <person name="Huettel B."/>
            <person name="Schneeberger K."/>
        </authorList>
    </citation>
    <scope>NUCLEOTIDE SEQUENCE [LARGE SCALE GENOMIC DNA]</scope>
    <source>
        <strain evidence="2">SolTubOtavaFocal</strain>
        <tissue evidence="2">Leaves</tissue>
    </source>
</reference>
<evidence type="ECO:0000259" key="1">
    <source>
        <dbReference type="Pfam" id="PF14111"/>
    </source>
</evidence>
<keyword evidence="3" id="KW-1185">Reference proteome</keyword>
<evidence type="ECO:0000313" key="3">
    <source>
        <dbReference type="Proteomes" id="UP000826656"/>
    </source>
</evidence>
<name>A0ABQ7TT45_SOLTU</name>
<evidence type="ECO:0000313" key="2">
    <source>
        <dbReference type="EMBL" id="KAH0737876.1"/>
    </source>
</evidence>
<dbReference type="PANTHER" id="PTHR31286">
    <property type="entry name" value="GLYCINE-RICH CELL WALL STRUCTURAL PROTEIN 1.8-LIKE"/>
    <property type="match status" value="1"/>
</dbReference>
<feature type="domain" description="DUF4283" evidence="1">
    <location>
        <begin position="1"/>
        <end position="57"/>
    </location>
</feature>
<dbReference type="InterPro" id="IPR025558">
    <property type="entry name" value="DUF4283"/>
</dbReference>
<dbReference type="Pfam" id="PF14111">
    <property type="entry name" value="DUF4283"/>
    <property type="match status" value="1"/>
</dbReference>
<comment type="caution">
    <text evidence="2">The sequence shown here is derived from an EMBL/GenBank/DDBJ whole genome shotgun (WGS) entry which is preliminary data.</text>
</comment>
<gene>
    <name evidence="2" type="ORF">KY290_036581</name>
</gene>
<dbReference type="InterPro" id="IPR040256">
    <property type="entry name" value="At4g02000-like"/>
</dbReference>